<accession>A0A8J3ZPE1</accession>
<feature type="compositionally biased region" description="Pro residues" evidence="1">
    <location>
        <begin position="1134"/>
        <end position="1145"/>
    </location>
</feature>
<name>A0A8J3ZPE1_9ACTN</name>
<dbReference type="Gene3D" id="3.40.50.1460">
    <property type="match status" value="1"/>
</dbReference>
<feature type="compositionally biased region" description="Pro residues" evidence="1">
    <location>
        <begin position="754"/>
        <end position="763"/>
    </location>
</feature>
<gene>
    <name evidence="3" type="ORF">Voc01_026590</name>
</gene>
<dbReference type="InterPro" id="IPR029030">
    <property type="entry name" value="Caspase-like_dom_sf"/>
</dbReference>
<feature type="compositionally biased region" description="Basic and acidic residues" evidence="1">
    <location>
        <begin position="1107"/>
        <end position="1121"/>
    </location>
</feature>
<evidence type="ECO:0000313" key="3">
    <source>
        <dbReference type="EMBL" id="GIJ67742.1"/>
    </source>
</evidence>
<dbReference type="Proteomes" id="UP000635606">
    <property type="component" value="Unassembled WGS sequence"/>
</dbReference>
<dbReference type="AlphaFoldDB" id="A0A8J3ZPE1"/>
<evidence type="ECO:0000259" key="2">
    <source>
        <dbReference type="Pfam" id="PF00656"/>
    </source>
</evidence>
<dbReference type="EMBL" id="BOPH01000031">
    <property type="protein sequence ID" value="GIJ67742.1"/>
    <property type="molecule type" value="Genomic_DNA"/>
</dbReference>
<evidence type="ECO:0000313" key="4">
    <source>
        <dbReference type="Proteomes" id="UP000635606"/>
    </source>
</evidence>
<sequence>MPPDPSRSWAVLVGVSEFDDATLDDLPTVAAGVDRLRDLLVDPSVWGLPPDRCTVVLNPRSGDEVLDPVADASAAAADAFLLYYAGHGILDPRPFELYLATGATKLAPIRRSVRFDDIRRMLEPRRTLSKVVLLDCCYSGLAIAGTMGDGVKVSDQLLVDRSYIMTATSSTRLALAPPDEPFPAFTGELVRVLGDGIAGGPDDLTMASIYGQVLSGLAAKRRPTPQASADNDGHTIVLARNRALRPRAGAGPNAGAGSAGPDLPPEHLHLLDLTPAGTVGYLAQYTGADLDALLTAIGRSREPQGLAAVVHALRRAGSDRSAATVVAAAAGRPAGDLLAIVDNLGVLGMDGLAGDLVRAAGRSDDALVCAIGPHLSEPRREVLVEAALLRRIAEPAAAIRLIGMLWATESRAAVERALRAVAATMPHEDVGVFADALSDAGYDEAAFELYTLAGDVLAARGAPASVRVAVSMNLAGRHEWARRLLARVADRCDDAAVAFEAVDALWSAGLPEAAGDLLEAMAARLDDAQVRNLARRLRAHGRGDEALDLLKRAASRRPVTSTQDYFRFLFDLGLPMDAHSLLRHVGALLDGASLADAAVYVDEVEPQTSYPADLLRAAAAREPVCGRDLLVRLCARPDPAARRLVGRAERELVAAGPEHGLAVAALLVSADRIAEARSLVTAVAARFAEPEVVPAFLRRVDGLVGAAAPPEVDPLPPRPPASWFPASSPARPSGTAEVPAAAPAAEPGEAAPPLRIPVPPGPALPEAGRQDLATVLRGRADDAAALLALLVPMLPVEHAGALLGALLRLVPAAAGPLVGRLLADATLRAAVGRAGLWPAFPTYAGALLAARSAPFEARLAQVLERDDRALLGAFAVEVAANGSVTEILDLLGRTGIDGYVLDALGWGVDEARAVVDLWDPRRFHVADRLLRAGREPRPVVPFPLRRPTPVALAVSRLFLMWSQTDYRPWVHRWTRAFGAVLGLDPGDEILFIASVDGPKVVLFTTTGMRFGPLSRRKMTVLTYAGVAAARFEAFNTFTVRVLRRDAPAAFVNFFRDDPPGLLSGLLRPPPPPDVPGIWFTAAEFADRLTELGSFVRGVLAVDPDTAPARRDLPVRPHEARDLPPAPRHRAWRPVPRPRSPLPPEG</sequence>
<dbReference type="SUPFAM" id="SSF52129">
    <property type="entry name" value="Caspase-like"/>
    <property type="match status" value="1"/>
</dbReference>
<dbReference type="Pfam" id="PF00656">
    <property type="entry name" value="Peptidase_C14"/>
    <property type="match status" value="1"/>
</dbReference>
<comment type="caution">
    <text evidence="3">The sequence shown here is derived from an EMBL/GenBank/DDBJ whole genome shotgun (WGS) entry which is preliminary data.</text>
</comment>
<feature type="compositionally biased region" description="Pro residues" evidence="1">
    <location>
        <begin position="711"/>
        <end position="722"/>
    </location>
</feature>
<dbReference type="InterPro" id="IPR011600">
    <property type="entry name" value="Pept_C14_caspase"/>
</dbReference>
<evidence type="ECO:0000256" key="1">
    <source>
        <dbReference type="SAM" id="MobiDB-lite"/>
    </source>
</evidence>
<feature type="region of interest" description="Disordered" evidence="1">
    <location>
        <begin position="1106"/>
        <end position="1145"/>
    </location>
</feature>
<proteinExistence type="predicted"/>
<feature type="region of interest" description="Disordered" evidence="1">
    <location>
        <begin position="711"/>
        <end position="763"/>
    </location>
</feature>
<dbReference type="GO" id="GO:0004197">
    <property type="term" value="F:cysteine-type endopeptidase activity"/>
    <property type="evidence" value="ECO:0007669"/>
    <property type="project" value="InterPro"/>
</dbReference>
<protein>
    <recommendedName>
        <fullName evidence="2">Peptidase C14 caspase domain-containing protein</fullName>
    </recommendedName>
</protein>
<feature type="domain" description="Peptidase C14 caspase" evidence="2">
    <location>
        <begin position="7"/>
        <end position="194"/>
    </location>
</feature>
<keyword evidence="4" id="KW-1185">Reference proteome</keyword>
<dbReference type="RefSeq" id="WP_203927691.1">
    <property type="nucleotide sequence ID" value="NZ_BOPH01000031.1"/>
</dbReference>
<dbReference type="GO" id="GO:0006508">
    <property type="term" value="P:proteolysis"/>
    <property type="evidence" value="ECO:0007669"/>
    <property type="project" value="InterPro"/>
</dbReference>
<feature type="compositionally biased region" description="Low complexity" evidence="1">
    <location>
        <begin position="723"/>
        <end position="753"/>
    </location>
</feature>
<organism evidence="3 4">
    <name type="scientific">Virgisporangium ochraceum</name>
    <dbReference type="NCBI Taxonomy" id="65505"/>
    <lineage>
        <taxon>Bacteria</taxon>
        <taxon>Bacillati</taxon>
        <taxon>Actinomycetota</taxon>
        <taxon>Actinomycetes</taxon>
        <taxon>Micromonosporales</taxon>
        <taxon>Micromonosporaceae</taxon>
        <taxon>Virgisporangium</taxon>
    </lineage>
</organism>
<reference evidence="3" key="1">
    <citation type="submission" date="2021-01" db="EMBL/GenBank/DDBJ databases">
        <title>Whole genome shotgun sequence of Virgisporangium ochraceum NBRC 16418.</title>
        <authorList>
            <person name="Komaki H."/>
            <person name="Tamura T."/>
        </authorList>
    </citation>
    <scope>NUCLEOTIDE SEQUENCE</scope>
    <source>
        <strain evidence="3">NBRC 16418</strain>
    </source>
</reference>
<dbReference type="NCBIfam" id="NF047832">
    <property type="entry name" value="caspase_w_EACC1"/>
    <property type="match status" value="1"/>
</dbReference>